<reference evidence="5 6" key="1">
    <citation type="submission" date="2020-07" db="EMBL/GenBank/DDBJ databases">
        <title>Trichoderma asperellum IC-1 whole genome shotgun sequence.</title>
        <authorList>
            <person name="Kanamasa S."/>
            <person name="Takahashi H."/>
        </authorList>
    </citation>
    <scope>NUCLEOTIDE SEQUENCE [LARGE SCALE GENOMIC DNA]</scope>
    <source>
        <strain evidence="5 6">IC-1</strain>
    </source>
</reference>
<feature type="compositionally biased region" description="Basic and acidic residues" evidence="3">
    <location>
        <begin position="44"/>
        <end position="59"/>
    </location>
</feature>
<gene>
    <name evidence="5" type="ORF">TASIC1_0006052500</name>
</gene>
<feature type="compositionally biased region" description="Polar residues" evidence="3">
    <location>
        <begin position="1"/>
        <end position="16"/>
    </location>
</feature>
<feature type="region of interest" description="Disordered" evidence="3">
    <location>
        <begin position="1"/>
        <end position="26"/>
    </location>
</feature>
<feature type="region of interest" description="Disordered" evidence="3">
    <location>
        <begin position="44"/>
        <end position="64"/>
    </location>
</feature>
<protein>
    <submittedName>
        <fullName evidence="5">PSME3-interacting protein</fullName>
    </submittedName>
</protein>
<organism evidence="5 6">
    <name type="scientific">Trichoderma asperellum</name>
    <name type="common">Filamentous fungus</name>
    <dbReference type="NCBI Taxonomy" id="101201"/>
    <lineage>
        <taxon>Eukaryota</taxon>
        <taxon>Fungi</taxon>
        <taxon>Dikarya</taxon>
        <taxon>Ascomycota</taxon>
        <taxon>Pezizomycotina</taxon>
        <taxon>Sordariomycetes</taxon>
        <taxon>Hypocreomycetidae</taxon>
        <taxon>Hypocreales</taxon>
        <taxon>Hypocreaceae</taxon>
        <taxon>Trichoderma</taxon>
    </lineage>
</organism>
<dbReference type="PANTHER" id="PTHR13495:SF0">
    <property type="entry name" value="PSME3-INTERACTING PROTEIN"/>
    <property type="match status" value="1"/>
</dbReference>
<dbReference type="PANTHER" id="PTHR13495">
    <property type="entry name" value="NEFA-INTERACTING NUCLEAR PROTEIN NIP30"/>
    <property type="match status" value="1"/>
</dbReference>
<evidence type="ECO:0000256" key="1">
    <source>
        <dbReference type="ARBA" id="ARBA00004123"/>
    </source>
</evidence>
<evidence type="ECO:0000256" key="2">
    <source>
        <dbReference type="ARBA" id="ARBA00023242"/>
    </source>
</evidence>
<dbReference type="EMBL" id="BLZH01000006">
    <property type="protein sequence ID" value="GFP56355.1"/>
    <property type="molecule type" value="Genomic_DNA"/>
</dbReference>
<comment type="subcellular location">
    <subcellularLocation>
        <location evidence="1">Nucleus</location>
    </subcellularLocation>
</comment>
<feature type="domain" description="FAM192A/Fyv6 N-terminal" evidence="4">
    <location>
        <begin position="37"/>
        <end position="133"/>
    </location>
</feature>
<dbReference type="OrthoDB" id="75807at2759"/>
<feature type="region of interest" description="Disordered" evidence="3">
    <location>
        <begin position="114"/>
        <end position="250"/>
    </location>
</feature>
<feature type="compositionally biased region" description="Basic and acidic residues" evidence="3">
    <location>
        <begin position="114"/>
        <end position="137"/>
    </location>
</feature>
<keyword evidence="2" id="KW-0539">Nucleus</keyword>
<feature type="compositionally biased region" description="Basic and acidic residues" evidence="3">
    <location>
        <begin position="198"/>
        <end position="231"/>
    </location>
</feature>
<comment type="caution">
    <text evidence="5">The sequence shown here is derived from an EMBL/GenBank/DDBJ whole genome shotgun (WGS) entry which is preliminary data.</text>
</comment>
<name>A0A6V8QVQ4_TRIAP</name>
<evidence type="ECO:0000313" key="6">
    <source>
        <dbReference type="Proteomes" id="UP000517252"/>
    </source>
</evidence>
<dbReference type="InterPro" id="IPR019331">
    <property type="entry name" value="FAM192A/Fyv6_N"/>
</dbReference>
<proteinExistence type="predicted"/>
<evidence type="ECO:0000313" key="5">
    <source>
        <dbReference type="EMBL" id="GFP56355.1"/>
    </source>
</evidence>
<sequence>MSSRFVSGGTITSSGEPSKDESGHEAVVAAAREPLMKKNAEWEAVQHELEEDRKKREQARANLAGEGQQSLYDVLQANKAAKQAAFEEQMKLKNQFRALDNDEIDFLDEVRAKEKADEARAKKEMEAGLKAFRERQKSTGGEISAAAKEDEGPGGEDEEWVVGGRKRKRHEREILGVKKKSVSKGSEKDEAVAVGKSGDGDDGKTKSEKEPQREEKEEKEKEKEKVEEKKKTGLGLVGYGSDSDESGDED</sequence>
<evidence type="ECO:0000259" key="4">
    <source>
        <dbReference type="Pfam" id="PF10187"/>
    </source>
</evidence>
<dbReference type="Pfam" id="PF10187">
    <property type="entry name" value="FAM192A_Fyv6_N"/>
    <property type="match status" value="1"/>
</dbReference>
<evidence type="ECO:0000256" key="3">
    <source>
        <dbReference type="SAM" id="MobiDB-lite"/>
    </source>
</evidence>
<dbReference type="GO" id="GO:0005634">
    <property type="term" value="C:nucleus"/>
    <property type="evidence" value="ECO:0007669"/>
    <property type="project" value="UniProtKB-SubCell"/>
</dbReference>
<dbReference type="InterPro" id="IPR039845">
    <property type="entry name" value="FAM192A"/>
</dbReference>
<dbReference type="AlphaFoldDB" id="A0A6V8QVQ4"/>
<accession>A0A6V8QVQ4</accession>
<dbReference type="Proteomes" id="UP000517252">
    <property type="component" value="Unassembled WGS sequence"/>
</dbReference>